<protein>
    <submittedName>
        <fullName evidence="2">META domain protein</fullName>
    </submittedName>
</protein>
<gene>
    <name evidence="2" type="ORF">RUM4293_02122</name>
</gene>
<evidence type="ECO:0000313" key="3">
    <source>
        <dbReference type="Proteomes" id="UP000050786"/>
    </source>
</evidence>
<evidence type="ECO:0000313" key="2">
    <source>
        <dbReference type="EMBL" id="CUH43229.1"/>
    </source>
</evidence>
<sequence>MMRLILALPLIGLFQCDRDESVAAYGAADQTWVLQEIDGQPFEASAILRFPEEGKIAGNAPCNSYSGTLNAPYPWFEIMDLTATRAACAVLEAEGFYFAALIAMTQSEVSGDLLILRNDDGHEMVFKAAE</sequence>
<dbReference type="InterPro" id="IPR005184">
    <property type="entry name" value="DUF306_Meta_HslJ"/>
</dbReference>
<dbReference type="AlphaFoldDB" id="A0A0P1E4X4"/>
<accession>A0A0P1E4X4</accession>
<dbReference type="InterPro" id="IPR038670">
    <property type="entry name" value="HslJ-like_sf"/>
</dbReference>
<organism evidence="2 3">
    <name type="scientific">Ruegeria atlantica</name>
    <dbReference type="NCBI Taxonomy" id="81569"/>
    <lineage>
        <taxon>Bacteria</taxon>
        <taxon>Pseudomonadati</taxon>
        <taxon>Pseudomonadota</taxon>
        <taxon>Alphaproteobacteria</taxon>
        <taxon>Rhodobacterales</taxon>
        <taxon>Roseobacteraceae</taxon>
        <taxon>Ruegeria</taxon>
    </lineage>
</organism>
<reference evidence="3" key="1">
    <citation type="submission" date="2015-09" db="EMBL/GenBank/DDBJ databases">
        <authorList>
            <person name="Rodrigo-Torres L."/>
            <person name="Arahal D.R."/>
        </authorList>
    </citation>
    <scope>NUCLEOTIDE SEQUENCE [LARGE SCALE GENOMIC DNA]</scope>
    <source>
        <strain evidence="3">CECT 4293</strain>
    </source>
</reference>
<dbReference type="Pfam" id="PF03724">
    <property type="entry name" value="META"/>
    <property type="match status" value="1"/>
</dbReference>
<dbReference type="Proteomes" id="UP000050786">
    <property type="component" value="Unassembled WGS sequence"/>
</dbReference>
<dbReference type="RefSeq" id="WP_058273269.1">
    <property type="nucleotide sequence ID" value="NZ_CYPS01000036.1"/>
</dbReference>
<keyword evidence="3" id="KW-1185">Reference proteome</keyword>
<name>A0A0P1E4X4_9RHOB</name>
<feature type="domain" description="DUF306" evidence="1">
    <location>
        <begin position="28"/>
        <end position="126"/>
    </location>
</feature>
<dbReference type="Gene3D" id="2.40.128.270">
    <property type="match status" value="1"/>
</dbReference>
<proteinExistence type="predicted"/>
<evidence type="ECO:0000259" key="1">
    <source>
        <dbReference type="Pfam" id="PF03724"/>
    </source>
</evidence>
<dbReference type="EMBL" id="CYPS01000036">
    <property type="protein sequence ID" value="CUH43229.1"/>
    <property type="molecule type" value="Genomic_DNA"/>
</dbReference>